<dbReference type="InterPro" id="IPR017871">
    <property type="entry name" value="ABC_transporter-like_CS"/>
</dbReference>
<dbReference type="Proteomes" id="UP000531251">
    <property type="component" value="Unassembled WGS sequence"/>
</dbReference>
<evidence type="ECO:0000259" key="10">
    <source>
        <dbReference type="PROSITE" id="PS50893"/>
    </source>
</evidence>
<dbReference type="PROSITE" id="PS00211">
    <property type="entry name" value="ABC_TRANSPORTER_1"/>
    <property type="match status" value="1"/>
</dbReference>
<feature type="transmembrane region" description="Helical" evidence="9">
    <location>
        <begin position="138"/>
        <end position="159"/>
    </location>
</feature>
<dbReference type="FunFam" id="3.40.50.300:FF:000221">
    <property type="entry name" value="Multidrug ABC transporter ATP-binding protein"/>
    <property type="match status" value="1"/>
</dbReference>
<name>A0A7X5Y107_9SPHN</name>
<keyword evidence="6 12" id="KW-0067">ATP-binding</keyword>
<feature type="domain" description="ABC transporter" evidence="10">
    <location>
        <begin position="340"/>
        <end position="574"/>
    </location>
</feature>
<reference evidence="12 13" key="1">
    <citation type="submission" date="2020-03" db="EMBL/GenBank/DDBJ databases">
        <title>Genomic Encyclopedia of Type Strains, Phase IV (KMG-IV): sequencing the most valuable type-strain genomes for metagenomic binning, comparative biology and taxonomic classification.</title>
        <authorList>
            <person name="Goeker M."/>
        </authorList>
    </citation>
    <scope>NUCLEOTIDE SEQUENCE [LARGE SCALE GENOMIC DNA]</scope>
    <source>
        <strain evidence="12 13">DSM 7225</strain>
    </source>
</reference>
<dbReference type="InterPro" id="IPR011527">
    <property type="entry name" value="ABC1_TM_dom"/>
</dbReference>
<dbReference type="GO" id="GO:0005886">
    <property type="term" value="C:plasma membrane"/>
    <property type="evidence" value="ECO:0007669"/>
    <property type="project" value="UniProtKB-SubCell"/>
</dbReference>
<dbReference type="InterPro" id="IPR027417">
    <property type="entry name" value="P-loop_NTPase"/>
</dbReference>
<proteinExistence type="predicted"/>
<dbReference type="PANTHER" id="PTHR24221:SF632">
    <property type="entry name" value="ATP-DEPENDENT LIPID A-CORE FLIPPASE"/>
    <property type="match status" value="1"/>
</dbReference>
<dbReference type="AlphaFoldDB" id="A0A7X5Y107"/>
<dbReference type="PROSITE" id="PS50929">
    <property type="entry name" value="ABC_TM1F"/>
    <property type="match status" value="1"/>
</dbReference>
<keyword evidence="13" id="KW-1185">Reference proteome</keyword>
<dbReference type="GO" id="GO:0016887">
    <property type="term" value="F:ATP hydrolysis activity"/>
    <property type="evidence" value="ECO:0007669"/>
    <property type="project" value="InterPro"/>
</dbReference>
<dbReference type="InterPro" id="IPR003439">
    <property type="entry name" value="ABC_transporter-like_ATP-bd"/>
</dbReference>
<feature type="transmembrane region" description="Helical" evidence="9">
    <location>
        <begin position="165"/>
        <end position="183"/>
    </location>
</feature>
<feature type="transmembrane region" description="Helical" evidence="9">
    <location>
        <begin position="59"/>
        <end position="78"/>
    </location>
</feature>
<feature type="transmembrane region" description="Helical" evidence="9">
    <location>
        <begin position="247"/>
        <end position="265"/>
    </location>
</feature>
<evidence type="ECO:0000256" key="8">
    <source>
        <dbReference type="ARBA" id="ARBA00023136"/>
    </source>
</evidence>
<keyword evidence="3" id="KW-1003">Cell membrane</keyword>
<dbReference type="EMBL" id="JAATJB010000009">
    <property type="protein sequence ID" value="NJB98620.1"/>
    <property type="molecule type" value="Genomic_DNA"/>
</dbReference>
<keyword evidence="5" id="KW-0547">Nucleotide-binding</keyword>
<evidence type="ECO:0000256" key="7">
    <source>
        <dbReference type="ARBA" id="ARBA00022989"/>
    </source>
</evidence>
<dbReference type="Pfam" id="PF00005">
    <property type="entry name" value="ABC_tran"/>
    <property type="match status" value="1"/>
</dbReference>
<keyword evidence="2" id="KW-0813">Transport</keyword>
<dbReference type="GO" id="GO:0005524">
    <property type="term" value="F:ATP binding"/>
    <property type="evidence" value="ECO:0007669"/>
    <property type="project" value="UniProtKB-KW"/>
</dbReference>
<keyword evidence="7 9" id="KW-1133">Transmembrane helix</keyword>
<evidence type="ECO:0000256" key="6">
    <source>
        <dbReference type="ARBA" id="ARBA00022840"/>
    </source>
</evidence>
<dbReference type="Pfam" id="PF00664">
    <property type="entry name" value="ABC_membrane"/>
    <property type="match status" value="1"/>
</dbReference>
<sequence>MPFLKSPARFLLHYVTRRPLAFALLALLVVGGASSAVGVQYAMKLLIDSMTVAAPSHAAVYFALAAFVGLVAIENGLVRGAAMLLCNITVASGVRIRLDMFHYLTGHHIGFFQNQRGGSLGHRVGALTGSFQALTHRILMEITPPLIAFGGALLIFLAIDWRMAVAITGIFVAASTGLVFLGMRGDKYHKAFARAASESGGELVDLVGNIAAIKSFGARRRESERLAGFFQTEAAAQKRGWMFVERIRVLHDVALVILVGGALVWAVERWIAGGITAGDVVVVSAMTFRMLNGSRDLAMALIDTSQQFSYLRETLEIVGAPHALEDAPDAVPLQATEGEVRIEGLTFGHHPGRPVLHDLSLEVAPGQKIGIVGPSGAGKSTILQLVQRLHDPQAGRVLIDGQPIDRVTQDSLHQAVAVVPQEVLLFHRSILENIRFARPDATDAEVRAAAEAAHCAGFIALLPKGYDTIVGERGTNLSGGQRQRIGIARAFLSKAPIVLLDEATSALDTGSEIEVQQALDALMAHRTVLAVAHRLSTVVGFDRVIVVEQGRIVEDGAPLSLLRAGGAFQRLWALQAEGLDAPIERREFPRFVAGTALRMFGLSPRPPLRLVERQAAG</sequence>
<dbReference type="InterPro" id="IPR003593">
    <property type="entry name" value="AAA+_ATPase"/>
</dbReference>
<dbReference type="InterPro" id="IPR039421">
    <property type="entry name" value="Type_1_exporter"/>
</dbReference>
<organism evidence="12 13">
    <name type="scientific">Sphingomonas trueperi</name>
    <dbReference type="NCBI Taxonomy" id="53317"/>
    <lineage>
        <taxon>Bacteria</taxon>
        <taxon>Pseudomonadati</taxon>
        <taxon>Pseudomonadota</taxon>
        <taxon>Alphaproteobacteria</taxon>
        <taxon>Sphingomonadales</taxon>
        <taxon>Sphingomonadaceae</taxon>
        <taxon>Sphingomonas</taxon>
    </lineage>
</organism>
<evidence type="ECO:0000256" key="9">
    <source>
        <dbReference type="SAM" id="Phobius"/>
    </source>
</evidence>
<evidence type="ECO:0000256" key="3">
    <source>
        <dbReference type="ARBA" id="ARBA00022475"/>
    </source>
</evidence>
<evidence type="ECO:0000256" key="2">
    <source>
        <dbReference type="ARBA" id="ARBA00022448"/>
    </source>
</evidence>
<gene>
    <name evidence="12" type="ORF">GGR89_002953</name>
</gene>
<feature type="domain" description="ABC transmembrane type-1" evidence="11">
    <location>
        <begin position="23"/>
        <end position="306"/>
    </location>
</feature>
<keyword evidence="4 9" id="KW-0812">Transmembrane</keyword>
<dbReference type="Gene3D" id="1.20.1560.10">
    <property type="entry name" value="ABC transporter type 1, transmembrane domain"/>
    <property type="match status" value="1"/>
</dbReference>
<evidence type="ECO:0000259" key="11">
    <source>
        <dbReference type="PROSITE" id="PS50929"/>
    </source>
</evidence>
<dbReference type="Gene3D" id="3.40.50.300">
    <property type="entry name" value="P-loop containing nucleotide triphosphate hydrolases"/>
    <property type="match status" value="1"/>
</dbReference>
<evidence type="ECO:0000313" key="13">
    <source>
        <dbReference type="Proteomes" id="UP000531251"/>
    </source>
</evidence>
<evidence type="ECO:0000256" key="5">
    <source>
        <dbReference type="ARBA" id="ARBA00022741"/>
    </source>
</evidence>
<dbReference type="GO" id="GO:0034040">
    <property type="term" value="F:ATPase-coupled lipid transmembrane transporter activity"/>
    <property type="evidence" value="ECO:0007669"/>
    <property type="project" value="TreeGrafter"/>
</dbReference>
<dbReference type="RefSeq" id="WP_125975295.1">
    <property type="nucleotide sequence ID" value="NZ_BAAADY010000011.1"/>
</dbReference>
<keyword evidence="8 9" id="KW-0472">Membrane</keyword>
<dbReference type="SUPFAM" id="SSF90123">
    <property type="entry name" value="ABC transporter transmembrane region"/>
    <property type="match status" value="1"/>
</dbReference>
<protein>
    <submittedName>
        <fullName evidence="12">ATP-binding cassette subfamily B protein</fullName>
    </submittedName>
</protein>
<evidence type="ECO:0000313" key="12">
    <source>
        <dbReference type="EMBL" id="NJB98620.1"/>
    </source>
</evidence>
<dbReference type="SMART" id="SM00382">
    <property type="entry name" value="AAA"/>
    <property type="match status" value="1"/>
</dbReference>
<evidence type="ECO:0000256" key="4">
    <source>
        <dbReference type="ARBA" id="ARBA00022692"/>
    </source>
</evidence>
<accession>A0A7X5Y107</accession>
<evidence type="ECO:0000256" key="1">
    <source>
        <dbReference type="ARBA" id="ARBA00004651"/>
    </source>
</evidence>
<dbReference type="GO" id="GO:0140359">
    <property type="term" value="F:ABC-type transporter activity"/>
    <property type="evidence" value="ECO:0007669"/>
    <property type="project" value="InterPro"/>
</dbReference>
<dbReference type="SUPFAM" id="SSF52540">
    <property type="entry name" value="P-loop containing nucleoside triphosphate hydrolases"/>
    <property type="match status" value="1"/>
</dbReference>
<comment type="caution">
    <text evidence="12">The sequence shown here is derived from an EMBL/GenBank/DDBJ whole genome shotgun (WGS) entry which is preliminary data.</text>
</comment>
<dbReference type="PROSITE" id="PS50893">
    <property type="entry name" value="ABC_TRANSPORTER_2"/>
    <property type="match status" value="1"/>
</dbReference>
<dbReference type="PANTHER" id="PTHR24221">
    <property type="entry name" value="ATP-BINDING CASSETTE SUB-FAMILY B"/>
    <property type="match status" value="1"/>
</dbReference>
<comment type="subcellular location">
    <subcellularLocation>
        <location evidence="1">Cell membrane</location>
        <topology evidence="1">Multi-pass membrane protein</topology>
    </subcellularLocation>
</comment>
<dbReference type="InterPro" id="IPR036640">
    <property type="entry name" value="ABC1_TM_sf"/>
</dbReference>